<evidence type="ECO:0000256" key="2">
    <source>
        <dbReference type="ARBA" id="ARBA00022679"/>
    </source>
</evidence>
<dbReference type="PROSITE" id="PS50011">
    <property type="entry name" value="PROTEIN_KINASE_DOM"/>
    <property type="match status" value="1"/>
</dbReference>
<dbReference type="EMBL" id="JAUEDM010000001">
    <property type="protein sequence ID" value="KAK3329241.1"/>
    <property type="molecule type" value="Genomic_DNA"/>
</dbReference>
<feature type="compositionally biased region" description="Basic and acidic residues" evidence="6">
    <location>
        <begin position="477"/>
        <end position="493"/>
    </location>
</feature>
<dbReference type="SMART" id="SM00220">
    <property type="entry name" value="S_TKc"/>
    <property type="match status" value="1"/>
</dbReference>
<organism evidence="8 9">
    <name type="scientific">Apodospora peruviana</name>
    <dbReference type="NCBI Taxonomy" id="516989"/>
    <lineage>
        <taxon>Eukaryota</taxon>
        <taxon>Fungi</taxon>
        <taxon>Dikarya</taxon>
        <taxon>Ascomycota</taxon>
        <taxon>Pezizomycotina</taxon>
        <taxon>Sordariomycetes</taxon>
        <taxon>Sordariomycetidae</taxon>
        <taxon>Sordariales</taxon>
        <taxon>Lasiosphaeriaceae</taxon>
        <taxon>Apodospora</taxon>
    </lineage>
</organism>
<dbReference type="GO" id="GO:0043484">
    <property type="term" value="P:regulation of RNA splicing"/>
    <property type="evidence" value="ECO:0007669"/>
    <property type="project" value="TreeGrafter"/>
</dbReference>
<keyword evidence="5" id="KW-0067">ATP-binding</keyword>
<comment type="caution">
    <text evidence="8">The sequence shown here is derived from an EMBL/GenBank/DDBJ whole genome shotgun (WGS) entry which is preliminary data.</text>
</comment>
<proteinExistence type="predicted"/>
<evidence type="ECO:0000313" key="8">
    <source>
        <dbReference type="EMBL" id="KAK3329241.1"/>
    </source>
</evidence>
<dbReference type="InterPro" id="IPR011009">
    <property type="entry name" value="Kinase-like_dom_sf"/>
</dbReference>
<reference evidence="8" key="1">
    <citation type="journal article" date="2023" name="Mol. Phylogenet. Evol.">
        <title>Genome-scale phylogeny and comparative genomics of the fungal order Sordariales.</title>
        <authorList>
            <person name="Hensen N."/>
            <person name="Bonometti L."/>
            <person name="Westerberg I."/>
            <person name="Brannstrom I.O."/>
            <person name="Guillou S."/>
            <person name="Cros-Aarteil S."/>
            <person name="Calhoun S."/>
            <person name="Haridas S."/>
            <person name="Kuo A."/>
            <person name="Mondo S."/>
            <person name="Pangilinan J."/>
            <person name="Riley R."/>
            <person name="LaButti K."/>
            <person name="Andreopoulos B."/>
            <person name="Lipzen A."/>
            <person name="Chen C."/>
            <person name="Yan M."/>
            <person name="Daum C."/>
            <person name="Ng V."/>
            <person name="Clum A."/>
            <person name="Steindorff A."/>
            <person name="Ohm R.A."/>
            <person name="Martin F."/>
            <person name="Silar P."/>
            <person name="Natvig D.O."/>
            <person name="Lalanne C."/>
            <person name="Gautier V."/>
            <person name="Ament-Velasquez S.L."/>
            <person name="Kruys A."/>
            <person name="Hutchinson M.I."/>
            <person name="Powell A.J."/>
            <person name="Barry K."/>
            <person name="Miller A.N."/>
            <person name="Grigoriev I.V."/>
            <person name="Debuchy R."/>
            <person name="Gladieux P."/>
            <person name="Hiltunen Thoren M."/>
            <person name="Johannesson H."/>
        </authorList>
    </citation>
    <scope>NUCLEOTIDE SEQUENCE</scope>
    <source>
        <strain evidence="8">CBS 118394</strain>
    </source>
</reference>
<keyword evidence="4 8" id="KW-0418">Kinase</keyword>
<name>A0AAE0IRJ4_9PEZI</name>
<accession>A0AAE0IRJ4</accession>
<dbReference type="GO" id="GO:0005524">
    <property type="term" value="F:ATP binding"/>
    <property type="evidence" value="ECO:0007669"/>
    <property type="project" value="UniProtKB-KW"/>
</dbReference>
<protein>
    <submittedName>
        <fullName evidence="8">Kinase-like domain-containing protein</fullName>
    </submittedName>
</protein>
<dbReference type="Gene3D" id="1.10.510.10">
    <property type="entry name" value="Transferase(Phosphotransferase) domain 1"/>
    <property type="match status" value="1"/>
</dbReference>
<dbReference type="AlphaFoldDB" id="A0AAE0IRJ4"/>
<feature type="domain" description="Protein kinase" evidence="7">
    <location>
        <begin position="69"/>
        <end position="450"/>
    </location>
</feature>
<evidence type="ECO:0000256" key="6">
    <source>
        <dbReference type="SAM" id="MobiDB-lite"/>
    </source>
</evidence>
<evidence type="ECO:0000313" key="9">
    <source>
        <dbReference type="Proteomes" id="UP001283341"/>
    </source>
</evidence>
<feature type="compositionally biased region" description="Basic and acidic residues" evidence="6">
    <location>
        <begin position="525"/>
        <end position="538"/>
    </location>
</feature>
<dbReference type="PANTHER" id="PTHR45646">
    <property type="entry name" value="SERINE/THREONINE-PROTEIN KINASE DOA-RELATED"/>
    <property type="match status" value="1"/>
</dbReference>
<dbReference type="InterPro" id="IPR000719">
    <property type="entry name" value="Prot_kinase_dom"/>
</dbReference>
<evidence type="ECO:0000256" key="3">
    <source>
        <dbReference type="ARBA" id="ARBA00022741"/>
    </source>
</evidence>
<dbReference type="PANTHER" id="PTHR45646:SF11">
    <property type="entry name" value="SERINE_THREONINE-PROTEIN KINASE DOA"/>
    <property type="match status" value="1"/>
</dbReference>
<gene>
    <name evidence="8" type="ORF">B0H66DRAFT_488141</name>
</gene>
<keyword evidence="1" id="KW-0723">Serine/threonine-protein kinase</keyword>
<dbReference type="Pfam" id="PF00069">
    <property type="entry name" value="Pkinase"/>
    <property type="match status" value="1"/>
</dbReference>
<feature type="region of interest" description="Disordered" evidence="6">
    <location>
        <begin position="505"/>
        <end position="538"/>
    </location>
</feature>
<feature type="compositionally biased region" description="Acidic residues" evidence="6">
    <location>
        <begin position="458"/>
        <end position="476"/>
    </location>
</feature>
<dbReference type="SUPFAM" id="SSF56112">
    <property type="entry name" value="Protein kinase-like (PK-like)"/>
    <property type="match status" value="1"/>
</dbReference>
<dbReference type="InterPro" id="IPR051175">
    <property type="entry name" value="CLK_kinases"/>
</dbReference>
<dbReference type="GO" id="GO:0005634">
    <property type="term" value="C:nucleus"/>
    <property type="evidence" value="ECO:0007669"/>
    <property type="project" value="TreeGrafter"/>
</dbReference>
<evidence type="ECO:0000256" key="4">
    <source>
        <dbReference type="ARBA" id="ARBA00022777"/>
    </source>
</evidence>
<evidence type="ECO:0000256" key="1">
    <source>
        <dbReference type="ARBA" id="ARBA00022527"/>
    </source>
</evidence>
<sequence length="538" mass="61380">MPPTVPLESRPSNDVEQTPSRITFLMYDDQSGIIQPHEPLEGYEPGGFHPVALGDTFPSSRLGQNTGRYTIRHKLGFGGYSTVWLAWDDRDRVWVSVKIKKASASTPKLDEDPEISISFELERHYVSGLQDKPRWFVRPLDSFQHIGVNGTHNCLVTELLGPTVSKVVRTYNEVDETLRPDTILRASRQLLEGLAITHEIGYLHGDISPANIAFTCHKTLNHDEYLFDDLGGEPMTADWGSTAIPRPAHLPKHIVKTADWALWYDSPWEDVRLIDWGSAFPVTTTVPADVHGQPFNLQSPETFFIGLLDYKHDLWRAGCVVYTLFYQEYPFRLGGNANHFYICRLIEKLGPLPEAWRAKWIQMVHEAKMGDIDVQNIVPQPILETFEDRLRAIIKTCEEPEDEKRYADDEYSPYDYQALRNIQKVIEGLLRYQPEERVSAKEAAGYIEWNDHRRADSWNEDDGQEEEEHSEEEEEEERKGKEVDDDGESSKDKVKFQFTVALLEDDAGTAERNLEQGGSSSKAKGNLEARKCVAMDSI</sequence>
<keyword evidence="9" id="KW-1185">Reference proteome</keyword>
<keyword evidence="3" id="KW-0547">Nucleotide-binding</keyword>
<evidence type="ECO:0000256" key="5">
    <source>
        <dbReference type="ARBA" id="ARBA00022840"/>
    </source>
</evidence>
<keyword evidence="2" id="KW-0808">Transferase</keyword>
<evidence type="ECO:0000259" key="7">
    <source>
        <dbReference type="PROSITE" id="PS50011"/>
    </source>
</evidence>
<reference evidence="8" key="2">
    <citation type="submission" date="2023-06" db="EMBL/GenBank/DDBJ databases">
        <authorList>
            <consortium name="Lawrence Berkeley National Laboratory"/>
            <person name="Haridas S."/>
            <person name="Hensen N."/>
            <person name="Bonometti L."/>
            <person name="Westerberg I."/>
            <person name="Brannstrom I.O."/>
            <person name="Guillou S."/>
            <person name="Cros-Aarteil S."/>
            <person name="Calhoun S."/>
            <person name="Kuo A."/>
            <person name="Mondo S."/>
            <person name="Pangilinan J."/>
            <person name="Riley R."/>
            <person name="Labutti K."/>
            <person name="Andreopoulos B."/>
            <person name="Lipzen A."/>
            <person name="Chen C."/>
            <person name="Yanf M."/>
            <person name="Daum C."/>
            <person name="Ng V."/>
            <person name="Clum A."/>
            <person name="Steindorff A."/>
            <person name="Ohm R."/>
            <person name="Martin F."/>
            <person name="Silar P."/>
            <person name="Natvig D."/>
            <person name="Lalanne C."/>
            <person name="Gautier V."/>
            <person name="Ament-Velasquez S.L."/>
            <person name="Kruys A."/>
            <person name="Hutchinson M.I."/>
            <person name="Powell A.J."/>
            <person name="Barry K."/>
            <person name="Miller A.N."/>
            <person name="Grigoriev I.V."/>
            <person name="Debuchy R."/>
            <person name="Gladieux P."/>
            <person name="Thoren M.H."/>
            <person name="Johannesson H."/>
        </authorList>
    </citation>
    <scope>NUCLEOTIDE SEQUENCE</scope>
    <source>
        <strain evidence="8">CBS 118394</strain>
    </source>
</reference>
<feature type="region of interest" description="Disordered" evidence="6">
    <location>
        <begin position="455"/>
        <end position="493"/>
    </location>
</feature>
<dbReference type="Gene3D" id="3.30.200.20">
    <property type="entry name" value="Phosphorylase Kinase, domain 1"/>
    <property type="match status" value="1"/>
</dbReference>
<dbReference type="Proteomes" id="UP001283341">
    <property type="component" value="Unassembled WGS sequence"/>
</dbReference>
<dbReference type="GO" id="GO:0004674">
    <property type="term" value="F:protein serine/threonine kinase activity"/>
    <property type="evidence" value="ECO:0007669"/>
    <property type="project" value="UniProtKB-KW"/>
</dbReference>